<comment type="similarity">
    <text evidence="1">Belongs to the peptidase M43B family.</text>
</comment>
<proteinExistence type="inferred from homology"/>
<name>A0ABU5SLG0_9BACT</name>
<dbReference type="InterPro" id="IPR024079">
    <property type="entry name" value="MetalloPept_cat_dom_sf"/>
</dbReference>
<feature type="domain" description="Peptidase M43 pregnancy-associated plasma-A" evidence="10">
    <location>
        <begin position="189"/>
        <end position="319"/>
    </location>
</feature>
<dbReference type="CDD" id="cd04275">
    <property type="entry name" value="ZnMc_pappalysin_like"/>
    <property type="match status" value="1"/>
</dbReference>
<dbReference type="InterPro" id="IPR008754">
    <property type="entry name" value="Peptidase_M43"/>
</dbReference>
<dbReference type="PROSITE" id="PS51257">
    <property type="entry name" value="PROKAR_LIPOPROTEIN"/>
    <property type="match status" value="1"/>
</dbReference>
<evidence type="ECO:0000256" key="9">
    <source>
        <dbReference type="SAM" id="SignalP"/>
    </source>
</evidence>
<keyword evidence="8" id="KW-1015">Disulfide bond</keyword>
<accession>A0ABU5SLG0</accession>
<dbReference type="Gene3D" id="3.40.390.10">
    <property type="entry name" value="Collagenase (Catalytic Domain)"/>
    <property type="match status" value="1"/>
</dbReference>
<feature type="signal peptide" evidence="9">
    <location>
        <begin position="1"/>
        <end position="18"/>
    </location>
</feature>
<dbReference type="GO" id="GO:0008237">
    <property type="term" value="F:metallopeptidase activity"/>
    <property type="evidence" value="ECO:0007669"/>
    <property type="project" value="UniProtKB-KW"/>
</dbReference>
<evidence type="ECO:0000256" key="2">
    <source>
        <dbReference type="ARBA" id="ARBA00022670"/>
    </source>
</evidence>
<dbReference type="EMBL" id="JAYGIM010000012">
    <property type="protein sequence ID" value="MEA5428027.1"/>
    <property type="molecule type" value="Genomic_DNA"/>
</dbReference>
<evidence type="ECO:0000256" key="5">
    <source>
        <dbReference type="ARBA" id="ARBA00022801"/>
    </source>
</evidence>
<dbReference type="Proteomes" id="UP001302222">
    <property type="component" value="Unassembled WGS sequence"/>
</dbReference>
<evidence type="ECO:0000256" key="8">
    <source>
        <dbReference type="ARBA" id="ARBA00023157"/>
    </source>
</evidence>
<feature type="chain" id="PRO_5045057612" evidence="9">
    <location>
        <begin position="19"/>
        <end position="331"/>
    </location>
</feature>
<evidence type="ECO:0000256" key="1">
    <source>
        <dbReference type="ARBA" id="ARBA00008721"/>
    </source>
</evidence>
<sequence>MKKILHLLAFVASSLAIVSCNDVSLENSDEALNDLNESSRNVRMGRQCASMEVLEANMKEDPSLIDKMNAVEQQTLAFQQKMKASRVGETGTLVIPVVVNVIYNTAAQNISIEQIQSQIDVLNKDFSGTNTDASLVPSAFTSRFSNLELQFTLSNVVRKQSNKTSWGTRDAMKSAKKGGIDPTSPTTTLNIWICNIGSNILGYAQFPGGAASTDGVVISPQYFGTTGYVSAPFDKGRTATHEIGHWLNLRHIWGDASCGNDMVTDTPTQQTANYGCPSFPKVTCSNGPNGDMFMNYMDYTDDACMYMFSAGQKTRTRAIFAVGGARASFNP</sequence>
<organism evidence="11 12">
    <name type="scientific">Arcicella lustrica</name>
    <dbReference type="NCBI Taxonomy" id="2984196"/>
    <lineage>
        <taxon>Bacteria</taxon>
        <taxon>Pseudomonadati</taxon>
        <taxon>Bacteroidota</taxon>
        <taxon>Cytophagia</taxon>
        <taxon>Cytophagales</taxon>
        <taxon>Flectobacillaceae</taxon>
        <taxon>Arcicella</taxon>
    </lineage>
</organism>
<evidence type="ECO:0000259" key="10">
    <source>
        <dbReference type="Pfam" id="PF05572"/>
    </source>
</evidence>
<comment type="caution">
    <text evidence="11">The sequence shown here is derived from an EMBL/GenBank/DDBJ whole genome shotgun (WGS) entry which is preliminary data.</text>
</comment>
<keyword evidence="7 11" id="KW-0482">Metalloprotease</keyword>
<reference evidence="11 12" key="1">
    <citation type="submission" date="2023-12" db="EMBL/GenBank/DDBJ databases">
        <title>Novel species of the genus Arcicella isolated from rivers.</title>
        <authorList>
            <person name="Lu H."/>
        </authorList>
    </citation>
    <scope>NUCLEOTIDE SEQUENCE [LARGE SCALE GENOMIC DNA]</scope>
    <source>
        <strain evidence="11 12">DC25W</strain>
    </source>
</reference>
<dbReference type="RefSeq" id="WP_323259974.1">
    <property type="nucleotide sequence ID" value="NZ_JAYGIM010000012.1"/>
</dbReference>
<dbReference type="SUPFAM" id="SSF55486">
    <property type="entry name" value="Metalloproteases ('zincins'), catalytic domain"/>
    <property type="match status" value="1"/>
</dbReference>
<evidence type="ECO:0000256" key="6">
    <source>
        <dbReference type="ARBA" id="ARBA00022833"/>
    </source>
</evidence>
<keyword evidence="2" id="KW-0645">Protease</keyword>
<keyword evidence="12" id="KW-1185">Reference proteome</keyword>
<evidence type="ECO:0000256" key="3">
    <source>
        <dbReference type="ARBA" id="ARBA00022723"/>
    </source>
</evidence>
<evidence type="ECO:0000313" key="12">
    <source>
        <dbReference type="Proteomes" id="UP001302222"/>
    </source>
</evidence>
<evidence type="ECO:0000256" key="7">
    <source>
        <dbReference type="ARBA" id="ARBA00023049"/>
    </source>
</evidence>
<dbReference type="Pfam" id="PF05572">
    <property type="entry name" value="Peptidase_M43"/>
    <property type="match status" value="1"/>
</dbReference>
<evidence type="ECO:0000313" key="11">
    <source>
        <dbReference type="EMBL" id="MEA5428027.1"/>
    </source>
</evidence>
<keyword evidence="6" id="KW-0862">Zinc</keyword>
<gene>
    <name evidence="11" type="ORF">VB798_15645</name>
</gene>
<dbReference type="PANTHER" id="PTHR47466:SF1">
    <property type="entry name" value="METALLOPROTEASE MEP1 (AFU_ORTHOLOGUE AFUA_1G07730)-RELATED"/>
    <property type="match status" value="1"/>
</dbReference>
<evidence type="ECO:0000256" key="4">
    <source>
        <dbReference type="ARBA" id="ARBA00022729"/>
    </source>
</evidence>
<keyword evidence="5" id="KW-0378">Hydrolase</keyword>
<keyword evidence="3" id="KW-0479">Metal-binding</keyword>
<keyword evidence="4 9" id="KW-0732">Signal</keyword>
<dbReference type="PANTHER" id="PTHR47466">
    <property type="match status" value="1"/>
</dbReference>
<protein>
    <submittedName>
        <fullName evidence="11">Zinc metalloprotease</fullName>
    </submittedName>
</protein>